<evidence type="ECO:0000313" key="5">
    <source>
        <dbReference type="EMBL" id="WFT76470.1"/>
    </source>
</evidence>
<evidence type="ECO:0000256" key="3">
    <source>
        <dbReference type="ARBA" id="ARBA00022679"/>
    </source>
</evidence>
<organism evidence="5 6">
    <name type="scientific">Halobacillus naozhouensis</name>
    <dbReference type="NCBI Taxonomy" id="554880"/>
    <lineage>
        <taxon>Bacteria</taxon>
        <taxon>Bacillati</taxon>
        <taxon>Bacillota</taxon>
        <taxon>Bacilli</taxon>
        <taxon>Bacillales</taxon>
        <taxon>Bacillaceae</taxon>
        <taxon>Halobacillus</taxon>
    </lineage>
</organism>
<evidence type="ECO:0000313" key="6">
    <source>
        <dbReference type="Proteomes" id="UP001221597"/>
    </source>
</evidence>
<dbReference type="GO" id="GO:0008168">
    <property type="term" value="F:methyltransferase activity"/>
    <property type="evidence" value="ECO:0007669"/>
    <property type="project" value="UniProtKB-KW"/>
</dbReference>
<dbReference type="EC" id="2.1.1.-" evidence="4"/>
<evidence type="ECO:0000256" key="4">
    <source>
        <dbReference type="RuleBase" id="RU362030"/>
    </source>
</evidence>
<dbReference type="Gene3D" id="3.40.50.150">
    <property type="entry name" value="Vaccinia Virus protein VP39"/>
    <property type="match status" value="1"/>
</dbReference>
<dbReference type="PANTHER" id="PTHR43619">
    <property type="entry name" value="S-ADENOSYL-L-METHIONINE-DEPENDENT METHYLTRANSFERASE YKTD-RELATED"/>
    <property type="match status" value="1"/>
</dbReference>
<comment type="similarity">
    <text evidence="1 4">Belongs to the UPF0677 family.</text>
</comment>
<keyword evidence="4" id="KW-0949">S-adenosyl-L-methionine</keyword>
<dbReference type="InterPro" id="IPR029063">
    <property type="entry name" value="SAM-dependent_MTases_sf"/>
</dbReference>
<dbReference type="GO" id="GO:0032259">
    <property type="term" value="P:methylation"/>
    <property type="evidence" value="ECO:0007669"/>
    <property type="project" value="UniProtKB-KW"/>
</dbReference>
<dbReference type="InterPro" id="IPR011610">
    <property type="entry name" value="SAM_mthyl_Trfase_ML2640-like"/>
</dbReference>
<keyword evidence="2 4" id="KW-0489">Methyltransferase</keyword>
<gene>
    <name evidence="5" type="ORF">P9989_08940</name>
</gene>
<keyword evidence="3" id="KW-0808">Transferase</keyword>
<dbReference type="SUPFAM" id="SSF53335">
    <property type="entry name" value="S-adenosyl-L-methionine-dependent methyltransferases"/>
    <property type="match status" value="1"/>
</dbReference>
<keyword evidence="6" id="KW-1185">Reference proteome</keyword>
<dbReference type="PANTHER" id="PTHR43619:SF2">
    <property type="entry name" value="S-ADENOSYL-L-METHIONINE-DEPENDENT METHYLTRANSFERASES SUPERFAMILY PROTEIN"/>
    <property type="match status" value="1"/>
</dbReference>
<dbReference type="RefSeq" id="WP_283078424.1">
    <property type="nucleotide sequence ID" value="NZ_CP121671.1"/>
</dbReference>
<accession>A0ABY8J1U9</accession>
<dbReference type="EMBL" id="CP121671">
    <property type="protein sequence ID" value="WFT76470.1"/>
    <property type="molecule type" value="Genomic_DNA"/>
</dbReference>
<dbReference type="NCBIfam" id="TIGR00027">
    <property type="entry name" value="mthyl_TIGR00027"/>
    <property type="match status" value="1"/>
</dbReference>
<evidence type="ECO:0000256" key="1">
    <source>
        <dbReference type="ARBA" id="ARBA00008138"/>
    </source>
</evidence>
<evidence type="ECO:0000256" key="2">
    <source>
        <dbReference type="ARBA" id="ARBA00022603"/>
    </source>
</evidence>
<dbReference type="InterPro" id="IPR007213">
    <property type="entry name" value="Ppm1/Ppm2/Tcmp"/>
</dbReference>
<sequence>MQIRNKELTHGQEYAITSLGKYVNAMNLKYSADLIQKMDRYMEKCSFESYLHLMIYAHLNEVNSLRALNYDLFLQKYQLIEVWCITSIISAFSRAYHSCFDSPNIFNDYVAKDLITQSEFNDIKENMVHGVQFFNADIAQKFKGNTKEILKWITQVQLSPTPLARAAYWKKLLNEVDLGVEQYVILGAGLDTFCFRYPGLETVLEIFEIDHPSTQEFKKKRLKEANYNIPSNLQFIPMDFSKMFSDQNLINQGFDVNKKTFFSLLGVSYYLTREEISSLMVHLFNKVPSGSSVVFDYGDETLFTEKGLSNRVENMVKMATASGEPMKSCFSYRELEKILETSGLLIYEHLTPSHINELYFSNRNDYLTAFETIHYVHAVKR</sequence>
<proteinExistence type="inferred from homology"/>
<reference evidence="5 6" key="1">
    <citation type="submission" date="2023-04" db="EMBL/GenBank/DDBJ databases">
        <title>Genome sequence of Halobacillus naozhouensis KACC 21980.</title>
        <authorList>
            <person name="Kim S."/>
            <person name="Heo J."/>
            <person name="Kwon S.-W."/>
        </authorList>
    </citation>
    <scope>NUCLEOTIDE SEQUENCE [LARGE SCALE GENOMIC DNA]</scope>
    <source>
        <strain evidence="5 6">KCTC 13234</strain>
    </source>
</reference>
<name>A0ABY8J1U9_9BACI</name>
<protein>
    <recommendedName>
        <fullName evidence="4">S-adenosyl-L-methionine-dependent methyltransferase</fullName>
        <ecNumber evidence="4">2.1.1.-</ecNumber>
    </recommendedName>
</protein>
<dbReference type="Pfam" id="PF04072">
    <property type="entry name" value="LCM"/>
    <property type="match status" value="1"/>
</dbReference>
<dbReference type="Proteomes" id="UP001221597">
    <property type="component" value="Chromosome"/>
</dbReference>
<comment type="function">
    <text evidence="4">Exhibits S-adenosyl-L-methionine-dependent methyltransferase activity.</text>
</comment>